<dbReference type="EMBL" id="PGET01000001">
    <property type="protein sequence ID" value="PJJ27719.1"/>
    <property type="molecule type" value="Genomic_DNA"/>
</dbReference>
<accession>A0A2M8Z2Q9</accession>
<dbReference type="GO" id="GO:0016747">
    <property type="term" value="F:acyltransferase activity, transferring groups other than amino-acyl groups"/>
    <property type="evidence" value="ECO:0007669"/>
    <property type="project" value="InterPro"/>
</dbReference>
<dbReference type="Gene3D" id="3.40.630.30">
    <property type="match status" value="1"/>
</dbReference>
<dbReference type="SUPFAM" id="SSF55729">
    <property type="entry name" value="Acyl-CoA N-acyltransferases (Nat)"/>
    <property type="match status" value="1"/>
</dbReference>
<name>A0A2M8Z2Q9_9FIRM</name>
<gene>
    <name evidence="2" type="ORF">H171_1189</name>
</gene>
<dbReference type="CDD" id="cd04301">
    <property type="entry name" value="NAT_SF"/>
    <property type="match status" value="1"/>
</dbReference>
<protein>
    <submittedName>
        <fullName evidence="2">Acetyltransferase (GNAT) family protein</fullName>
    </submittedName>
</protein>
<dbReference type="RefSeq" id="WP_100304314.1">
    <property type="nucleotide sequence ID" value="NZ_PGET01000001.1"/>
</dbReference>
<keyword evidence="2" id="KW-0808">Transferase</keyword>
<comment type="caution">
    <text evidence="2">The sequence shown here is derived from an EMBL/GenBank/DDBJ whole genome shotgun (WGS) entry which is preliminary data.</text>
</comment>
<proteinExistence type="predicted"/>
<dbReference type="OrthoDB" id="9787920at2"/>
<dbReference type="AlphaFoldDB" id="A0A2M8Z2Q9"/>
<evidence type="ECO:0000313" key="3">
    <source>
        <dbReference type="Proteomes" id="UP000231092"/>
    </source>
</evidence>
<evidence type="ECO:0000313" key="2">
    <source>
        <dbReference type="EMBL" id="PJJ27719.1"/>
    </source>
</evidence>
<dbReference type="Pfam" id="PF00583">
    <property type="entry name" value="Acetyltransf_1"/>
    <property type="match status" value="1"/>
</dbReference>
<sequence>MYITIYNDCGEQEFINSVRINGLLEHNMKKTNGKLKVPNMEFTNIARNEKGVIVGGVSGSTYLSSLEIEVLWVQEAYRGQKIASRLLEVIEHQAKDAGCQIVHLTTYSFQAPLFYQKQGYVICGEVNGFPDNIRLYTLKKQL</sequence>
<dbReference type="InterPro" id="IPR000182">
    <property type="entry name" value="GNAT_dom"/>
</dbReference>
<dbReference type="InterPro" id="IPR016181">
    <property type="entry name" value="Acyl_CoA_acyltransferase"/>
</dbReference>
<dbReference type="Proteomes" id="UP000231092">
    <property type="component" value="Unassembled WGS sequence"/>
</dbReference>
<evidence type="ECO:0000259" key="1">
    <source>
        <dbReference type="PROSITE" id="PS51186"/>
    </source>
</evidence>
<dbReference type="PROSITE" id="PS51186">
    <property type="entry name" value="GNAT"/>
    <property type="match status" value="1"/>
</dbReference>
<organism evidence="2 3">
    <name type="scientific">[Clostridium] celerecrescens 18A</name>
    <dbReference type="NCBI Taxonomy" id="1286362"/>
    <lineage>
        <taxon>Bacteria</taxon>
        <taxon>Bacillati</taxon>
        <taxon>Bacillota</taxon>
        <taxon>Clostridia</taxon>
        <taxon>Lachnospirales</taxon>
        <taxon>Lachnospiraceae</taxon>
        <taxon>Lacrimispora</taxon>
    </lineage>
</organism>
<feature type="domain" description="N-acetyltransferase" evidence="1">
    <location>
        <begin position="1"/>
        <end position="142"/>
    </location>
</feature>
<reference evidence="2 3" key="1">
    <citation type="submission" date="2017-11" db="EMBL/GenBank/DDBJ databases">
        <title>Understudied soil microbes with underappreciated capabilities: Untangling the Clostridium saccharolyticum group.</title>
        <authorList>
            <person name="Leschine S."/>
        </authorList>
    </citation>
    <scope>NUCLEOTIDE SEQUENCE [LARGE SCALE GENOMIC DNA]</scope>
    <source>
        <strain evidence="2 3">18A</strain>
    </source>
</reference>